<feature type="domain" description="Trafficking kinesin-binding protein C-terminal" evidence="7">
    <location>
        <begin position="580"/>
        <end position="780"/>
    </location>
</feature>
<feature type="coiled-coil region" evidence="5">
    <location>
        <begin position="311"/>
        <end position="338"/>
    </location>
</feature>
<evidence type="ECO:0000256" key="4">
    <source>
        <dbReference type="ARBA" id="ARBA00023128"/>
    </source>
</evidence>
<feature type="region of interest" description="Disordered" evidence="6">
    <location>
        <begin position="211"/>
        <end position="235"/>
    </location>
</feature>
<organism evidence="9 10">
    <name type="scientific">Merluccius polli</name>
    <name type="common">Benguela hake</name>
    <name type="synonym">Merluccius cadenati</name>
    <dbReference type="NCBI Taxonomy" id="89951"/>
    <lineage>
        <taxon>Eukaryota</taxon>
        <taxon>Metazoa</taxon>
        <taxon>Chordata</taxon>
        <taxon>Craniata</taxon>
        <taxon>Vertebrata</taxon>
        <taxon>Euteleostomi</taxon>
        <taxon>Actinopterygii</taxon>
        <taxon>Neopterygii</taxon>
        <taxon>Teleostei</taxon>
        <taxon>Neoteleostei</taxon>
        <taxon>Acanthomorphata</taxon>
        <taxon>Zeiogadaria</taxon>
        <taxon>Gadariae</taxon>
        <taxon>Gadiformes</taxon>
        <taxon>Gadoidei</taxon>
        <taxon>Merlucciidae</taxon>
        <taxon>Merluccius</taxon>
    </lineage>
</organism>
<feature type="region of interest" description="Disordered" evidence="6">
    <location>
        <begin position="628"/>
        <end position="674"/>
    </location>
</feature>
<feature type="region of interest" description="Disordered" evidence="6">
    <location>
        <begin position="36"/>
        <end position="55"/>
    </location>
</feature>
<dbReference type="PANTHER" id="PTHR15751">
    <property type="entry name" value="TRAFFICKING KINESIN-BINDING PROTEIN"/>
    <property type="match status" value="1"/>
</dbReference>
<keyword evidence="3 5" id="KW-0175">Coiled coil</keyword>
<proteinExistence type="inferred from homology"/>
<evidence type="ECO:0000313" key="10">
    <source>
        <dbReference type="Proteomes" id="UP001174136"/>
    </source>
</evidence>
<dbReference type="GO" id="GO:0098957">
    <property type="term" value="P:anterograde axonal transport of mitochondrion"/>
    <property type="evidence" value="ECO:0007669"/>
    <property type="project" value="TreeGrafter"/>
</dbReference>
<feature type="compositionally biased region" description="Polar residues" evidence="6">
    <location>
        <begin position="636"/>
        <end position="656"/>
    </location>
</feature>
<evidence type="ECO:0000259" key="8">
    <source>
        <dbReference type="SMART" id="SM01424"/>
    </source>
</evidence>
<dbReference type="GO" id="GO:0047496">
    <property type="term" value="P:vesicle transport along microtubule"/>
    <property type="evidence" value="ECO:0007669"/>
    <property type="project" value="TreeGrafter"/>
</dbReference>
<feature type="region of interest" description="Disordered" evidence="6">
    <location>
        <begin position="586"/>
        <end position="609"/>
    </location>
</feature>
<sequence>MLAKVILTQTCVKRHVFLHSLFSVLEPHALDTGTSPLSHRFPTGAPTASPTAFTLNPPAPVKLSDLEACPLSSPPCRCVSPPPQPHQAPLDASLDSSLHEGQGETSEVPCRDPSPLDSHLRDSAARDFHDVSTLTELCSNLPELEIVSILSEGQPDYALRADSVFGYDHDDWLHTPLVPQEAVLGLSHEQIEETFKYFSTERFAVTMEVWSSLASEDEDEEEEEEDEDEDEKSGYSLGEEVQGEKRHLNSNSNNNNANDLCREVTQVLCSDRVGQVTKTYHDIKAVTHLLEEKERDLELAARIGQSLLKQNRELTARNEMLDEQLEMTKEEIAQLRHELSMRDDLLQFYAGDEEVERSESQTAMKRNESTTSLCSFVHYDFLHQKLRGLEDENRKLRTEADDLTTETENYEEQEQELMMVCVEELTSVNRRVGDLSEELARKVEDSLRQQEEISSLLAQIVDLQARCKGLSNENEELNQYLTASRESQLILKSEMKDLQDKYSQCEDMLREAREDIKNLRNKSLPNSTVQRYSALASVFPMDSLAAEIEGTFRKGLDSPAPSEYKNHPWRVFETVKVAKRLRSHCPSPALPGSSPPASAHSSCTSTPRTSYYGSDNTSLILEDKPSLHQAHRGEQENSVLTANPLPSSCSLTSSGATEGPKRLGQPGTPGGQDLETALRNLSARQQNHYSERPFFDVERERKLWALAAHSKGRRVGEEEEEEEEEGQNSSGFLTPNDSLASSSTGTNYSNGSSRHSCGSSGGSRSYLPDRLQIVKPLEGSATLHQWQQLAMPNLAGILQPRPGVLTKDFRELEVDMQHVYSLNDLEEDEPDLSQLPGAHGPKASPFGPNLPQTSPTHTITTCPALQHSLLIPSFSTSVPTGGSGELLSAWLASNQQQHIAPLSSTFRPGGSTSTPITFPSTTSRSGGLGLVKLLEQQGITASTTGPHRHQPPLHHHHHPHHPHGGLVHQILGDPPAGLERDPGRTILKMDKGRRSTFSLNLVEKLQSLGLHQVVAWGMGSRDGGGKGKR</sequence>
<evidence type="ECO:0000259" key="7">
    <source>
        <dbReference type="SMART" id="SM01423"/>
    </source>
</evidence>
<feature type="compositionally biased region" description="Basic residues" evidence="6">
    <location>
        <begin position="946"/>
        <end position="963"/>
    </location>
</feature>
<evidence type="ECO:0000256" key="6">
    <source>
        <dbReference type="SAM" id="MobiDB-lite"/>
    </source>
</evidence>
<feature type="region of interest" description="Disordered" evidence="6">
    <location>
        <begin position="828"/>
        <end position="857"/>
    </location>
</feature>
<dbReference type="AlphaFoldDB" id="A0AA47N2V9"/>
<dbReference type="GO" id="GO:0005739">
    <property type="term" value="C:mitochondrion"/>
    <property type="evidence" value="ECO:0007669"/>
    <property type="project" value="UniProtKB-SubCell"/>
</dbReference>
<comment type="similarity">
    <text evidence="2">Belongs to the milton family.</text>
</comment>
<dbReference type="GO" id="GO:0030425">
    <property type="term" value="C:dendrite"/>
    <property type="evidence" value="ECO:0007669"/>
    <property type="project" value="TreeGrafter"/>
</dbReference>
<feature type="region of interest" description="Disordered" evidence="6">
    <location>
        <begin position="710"/>
        <end position="764"/>
    </location>
</feature>
<dbReference type="PANTHER" id="PTHR15751:SF14">
    <property type="entry name" value="HUNTINGTIN-ASSOCIATED PROTEIN 1"/>
    <property type="match status" value="1"/>
</dbReference>
<dbReference type="GO" id="GO:0006605">
    <property type="term" value="P:protein targeting"/>
    <property type="evidence" value="ECO:0007669"/>
    <property type="project" value="TreeGrafter"/>
</dbReference>
<feature type="compositionally biased region" description="Low complexity" evidence="6">
    <location>
        <begin position="586"/>
        <end position="607"/>
    </location>
</feature>
<comment type="subcellular location">
    <subcellularLocation>
        <location evidence="1">Mitochondrion</location>
    </subcellularLocation>
</comment>
<dbReference type="GO" id="GO:0048011">
    <property type="term" value="P:neurotrophin TRK receptor signaling pathway"/>
    <property type="evidence" value="ECO:0007669"/>
    <property type="project" value="TreeGrafter"/>
</dbReference>
<accession>A0AA47N2V9</accession>
<dbReference type="GO" id="GO:0048311">
    <property type="term" value="P:mitochondrion distribution"/>
    <property type="evidence" value="ECO:0007669"/>
    <property type="project" value="TreeGrafter"/>
</dbReference>
<evidence type="ECO:0000256" key="2">
    <source>
        <dbReference type="ARBA" id="ARBA00007007"/>
    </source>
</evidence>
<protein>
    <submittedName>
        <fullName evidence="9">Trafficking kinesin-binding protein 1</fullName>
    </submittedName>
</protein>
<feature type="compositionally biased region" description="Acidic residues" evidence="6">
    <location>
        <begin position="215"/>
        <end position="231"/>
    </location>
</feature>
<dbReference type="GO" id="GO:0031410">
    <property type="term" value="C:cytoplasmic vesicle"/>
    <property type="evidence" value="ECO:0007669"/>
    <property type="project" value="TreeGrafter"/>
</dbReference>
<feature type="compositionally biased region" description="Low complexity" evidence="6">
    <location>
        <begin position="911"/>
        <end position="922"/>
    </location>
</feature>
<feature type="compositionally biased region" description="Low complexity" evidence="6">
    <location>
        <begin position="741"/>
        <end position="764"/>
    </location>
</feature>
<dbReference type="Proteomes" id="UP001174136">
    <property type="component" value="Unassembled WGS sequence"/>
</dbReference>
<feature type="region of interest" description="Disordered" evidence="6">
    <location>
        <begin position="79"/>
        <end position="118"/>
    </location>
</feature>
<dbReference type="GO" id="GO:0005102">
    <property type="term" value="F:signaling receptor binding"/>
    <property type="evidence" value="ECO:0007669"/>
    <property type="project" value="TreeGrafter"/>
</dbReference>
<dbReference type="GO" id="GO:0017022">
    <property type="term" value="F:myosin binding"/>
    <property type="evidence" value="ECO:0007669"/>
    <property type="project" value="TreeGrafter"/>
</dbReference>
<keyword evidence="4" id="KW-0496">Mitochondrion</keyword>
<evidence type="ECO:0000256" key="1">
    <source>
        <dbReference type="ARBA" id="ARBA00004173"/>
    </source>
</evidence>
<dbReference type="GO" id="GO:1904115">
    <property type="term" value="C:axon cytoplasm"/>
    <property type="evidence" value="ECO:0007669"/>
    <property type="project" value="GOC"/>
</dbReference>
<feature type="domain" description="HAP1 N-terminal" evidence="8">
    <location>
        <begin position="151"/>
        <end position="522"/>
    </location>
</feature>
<dbReference type="InterPro" id="IPR051946">
    <property type="entry name" value="Intracell_Traff-Reg"/>
</dbReference>
<evidence type="ECO:0000313" key="9">
    <source>
        <dbReference type="EMBL" id="KAK0150720.1"/>
    </source>
</evidence>
<dbReference type="Pfam" id="PF04849">
    <property type="entry name" value="HAP1_N"/>
    <property type="match status" value="1"/>
</dbReference>
<dbReference type="EMBL" id="JAOPHQ010001444">
    <property type="protein sequence ID" value="KAK0150720.1"/>
    <property type="molecule type" value="Genomic_DNA"/>
</dbReference>
<dbReference type="InterPro" id="IPR006933">
    <property type="entry name" value="HAP1_N"/>
</dbReference>
<dbReference type="InterPro" id="IPR022154">
    <property type="entry name" value="TRAK1/2_C"/>
</dbReference>
<feature type="coiled-coil region" evidence="5">
    <location>
        <begin position="453"/>
        <end position="522"/>
    </location>
</feature>
<feature type="coiled-coil region" evidence="5">
    <location>
        <begin position="379"/>
        <end position="416"/>
    </location>
</feature>
<dbReference type="SMART" id="SM01424">
    <property type="entry name" value="HAP1_N"/>
    <property type="match status" value="1"/>
</dbReference>
<keyword evidence="10" id="KW-1185">Reference proteome</keyword>
<comment type="caution">
    <text evidence="9">The sequence shown here is derived from an EMBL/GenBank/DDBJ whole genome shotgun (WGS) entry which is preliminary data.</text>
</comment>
<feature type="region of interest" description="Disordered" evidence="6">
    <location>
        <begin position="942"/>
        <end position="981"/>
    </location>
</feature>
<dbReference type="GO" id="GO:0022008">
    <property type="term" value="P:neurogenesis"/>
    <property type="evidence" value="ECO:0007669"/>
    <property type="project" value="TreeGrafter"/>
</dbReference>
<evidence type="ECO:0000256" key="3">
    <source>
        <dbReference type="ARBA" id="ARBA00023054"/>
    </source>
</evidence>
<name>A0AA47N2V9_MERPO</name>
<dbReference type="SMART" id="SM01423">
    <property type="entry name" value="Milton"/>
    <property type="match status" value="1"/>
</dbReference>
<feature type="region of interest" description="Disordered" evidence="6">
    <location>
        <begin position="903"/>
        <end position="922"/>
    </location>
</feature>
<feature type="compositionally biased region" description="Acidic residues" evidence="6">
    <location>
        <begin position="717"/>
        <end position="726"/>
    </location>
</feature>
<dbReference type="Pfam" id="PF12448">
    <property type="entry name" value="Milton"/>
    <property type="match status" value="1"/>
</dbReference>
<feature type="compositionally biased region" description="Polar residues" evidence="6">
    <location>
        <begin position="727"/>
        <end position="740"/>
    </location>
</feature>
<gene>
    <name evidence="9" type="primary">TRAK1_1</name>
    <name evidence="9" type="ORF">N1851_008154</name>
</gene>
<reference evidence="9" key="1">
    <citation type="journal article" date="2023" name="Front. Mar. Sci.">
        <title>A new Merluccius polli reference genome to investigate the effects of global change in West African waters.</title>
        <authorList>
            <person name="Mateo J.L."/>
            <person name="Blanco-Fernandez C."/>
            <person name="Garcia-Vazquez E."/>
            <person name="Machado-Schiaffino G."/>
        </authorList>
    </citation>
    <scope>NUCLEOTIDE SEQUENCE</scope>
    <source>
        <strain evidence="9">C29</strain>
        <tissue evidence="9">Fin</tissue>
    </source>
</reference>
<evidence type="ECO:0000256" key="5">
    <source>
        <dbReference type="SAM" id="Coils"/>
    </source>
</evidence>